<gene>
    <name evidence="2" type="ORF">BRENAR_LOCUS3891</name>
</gene>
<evidence type="ECO:0000313" key="2">
    <source>
        <dbReference type="EMBL" id="VEU23160.1"/>
    </source>
</evidence>
<dbReference type="InParanoid" id="A0A448YQE2"/>
<accession>A0A448YQE2</accession>
<dbReference type="GO" id="GO:0005730">
    <property type="term" value="C:nucleolus"/>
    <property type="evidence" value="ECO:0007669"/>
    <property type="project" value="TreeGrafter"/>
</dbReference>
<feature type="compositionally biased region" description="Basic and acidic residues" evidence="1">
    <location>
        <begin position="54"/>
        <end position="63"/>
    </location>
</feature>
<dbReference type="GO" id="GO:0000462">
    <property type="term" value="P:maturation of SSU-rRNA from tricistronic rRNA transcript (SSU-rRNA, 5.8S rRNA, LSU-rRNA)"/>
    <property type="evidence" value="ECO:0007669"/>
    <property type="project" value="TreeGrafter"/>
</dbReference>
<dbReference type="OrthoDB" id="5556956at2759"/>
<sequence length="228" mass="25594">MAPLIVKFEDKYAASSSSSSSTPSKLLRSGKPLSLSQLNKKRLISDSQKLRQAKNKEDQANIKNDLELQRLLDESHILSRSSSNYSGSELTLKTLNDGMMGSSRVRTLDSRMSKLSETNRTGGKKLENMSMNLRQGMVKAQMKRVDKYEEEAKEAGIILSKNKKGEFRTIRDTGMTSFTDRIGKGVKKKVRMRDRGLRVNGIGRATSHGVVLSKGDIEKMKGPRRRRK</sequence>
<name>A0A448YQE2_BRENA</name>
<dbReference type="FunCoup" id="A0A448YQE2">
    <property type="interactions" value="235"/>
</dbReference>
<dbReference type="Proteomes" id="UP000290900">
    <property type="component" value="Unassembled WGS sequence"/>
</dbReference>
<dbReference type="PANTHER" id="PTHR28096:SF1">
    <property type="entry name" value="PROTEIN FAF1"/>
    <property type="match status" value="1"/>
</dbReference>
<dbReference type="EMBL" id="CAACVR010000034">
    <property type="protein sequence ID" value="VEU23160.1"/>
    <property type="molecule type" value="Genomic_DNA"/>
</dbReference>
<dbReference type="PANTHER" id="PTHR28096">
    <property type="entry name" value="PROTEIN FAF1"/>
    <property type="match status" value="1"/>
</dbReference>
<organism evidence="2 3">
    <name type="scientific">Brettanomyces naardenensis</name>
    <name type="common">Yeast</name>
    <dbReference type="NCBI Taxonomy" id="13370"/>
    <lineage>
        <taxon>Eukaryota</taxon>
        <taxon>Fungi</taxon>
        <taxon>Dikarya</taxon>
        <taxon>Ascomycota</taxon>
        <taxon>Saccharomycotina</taxon>
        <taxon>Pichiomycetes</taxon>
        <taxon>Pichiales</taxon>
        <taxon>Pichiaceae</taxon>
        <taxon>Brettanomyces</taxon>
    </lineage>
</organism>
<evidence type="ECO:0000313" key="3">
    <source>
        <dbReference type="Proteomes" id="UP000290900"/>
    </source>
</evidence>
<reference evidence="2 3" key="1">
    <citation type="submission" date="2018-12" db="EMBL/GenBank/DDBJ databases">
        <authorList>
            <person name="Tiukova I."/>
            <person name="Dainat J."/>
        </authorList>
    </citation>
    <scope>NUCLEOTIDE SEQUENCE [LARGE SCALE GENOMIC DNA]</scope>
</reference>
<proteinExistence type="predicted"/>
<keyword evidence="3" id="KW-1185">Reference proteome</keyword>
<dbReference type="InterPro" id="IPR053030">
    <property type="entry name" value="Ribosomal_biogenesis_FAF1-like"/>
</dbReference>
<dbReference type="STRING" id="13370.A0A448YQE2"/>
<dbReference type="AlphaFoldDB" id="A0A448YQE2"/>
<feature type="region of interest" description="Disordered" evidence="1">
    <location>
        <begin position="13"/>
        <end position="63"/>
    </location>
</feature>
<protein>
    <submittedName>
        <fullName evidence="2">DEKNAAC104271</fullName>
    </submittedName>
</protein>
<evidence type="ECO:0000256" key="1">
    <source>
        <dbReference type="SAM" id="MobiDB-lite"/>
    </source>
</evidence>